<dbReference type="GO" id="GO:0005829">
    <property type="term" value="C:cytosol"/>
    <property type="evidence" value="ECO:0007669"/>
    <property type="project" value="TreeGrafter"/>
</dbReference>
<comment type="function">
    <text evidence="1">Plays a role in synthesis, processing and/or stability of 23S rRNA.</text>
</comment>
<proteinExistence type="inferred from homology"/>
<dbReference type="AlphaFoldDB" id="A0A1H2QMX9"/>
<name>A0A1H2QMX9_9GAMM</name>
<keyword evidence="8" id="KW-1185">Reference proteome</keyword>
<reference evidence="7 8" key="1">
    <citation type="submission" date="2016-10" db="EMBL/GenBank/DDBJ databases">
        <authorList>
            <person name="de Groot N.N."/>
        </authorList>
    </citation>
    <scope>NUCLEOTIDE SEQUENCE [LARGE SCALE GENOMIC DNA]</scope>
    <source>
        <strain evidence="7 8">DSM 19219</strain>
    </source>
</reference>
<evidence type="ECO:0000256" key="5">
    <source>
        <dbReference type="ARBA" id="ARBA00031841"/>
    </source>
</evidence>
<evidence type="ECO:0000256" key="3">
    <source>
        <dbReference type="ARBA" id="ARBA00015716"/>
    </source>
</evidence>
<protein>
    <recommendedName>
        <fullName evidence="3">Large ribosomal RNA subunit accumulation protein YceD</fullName>
    </recommendedName>
    <alternativeName>
        <fullName evidence="5">23S rRNA accumulation protein YceD</fullName>
    </alternativeName>
</protein>
<evidence type="ECO:0000256" key="4">
    <source>
        <dbReference type="ARBA" id="ARBA00022517"/>
    </source>
</evidence>
<evidence type="ECO:0000256" key="6">
    <source>
        <dbReference type="SAM" id="MobiDB-lite"/>
    </source>
</evidence>
<evidence type="ECO:0000313" key="8">
    <source>
        <dbReference type="Proteomes" id="UP000198500"/>
    </source>
</evidence>
<dbReference type="InterPro" id="IPR003772">
    <property type="entry name" value="YceD"/>
</dbReference>
<organism evidence="7 8">
    <name type="scientific">Aidingimonas halophila</name>
    <dbReference type="NCBI Taxonomy" id="574349"/>
    <lineage>
        <taxon>Bacteria</taxon>
        <taxon>Pseudomonadati</taxon>
        <taxon>Pseudomonadota</taxon>
        <taxon>Gammaproteobacteria</taxon>
        <taxon>Oceanospirillales</taxon>
        <taxon>Halomonadaceae</taxon>
        <taxon>Aidingimonas</taxon>
    </lineage>
</organism>
<feature type="region of interest" description="Disordered" evidence="6">
    <location>
        <begin position="166"/>
        <end position="192"/>
    </location>
</feature>
<gene>
    <name evidence="7" type="ORF">SAMN05443545_101119</name>
</gene>
<feature type="compositionally biased region" description="Basic and acidic residues" evidence="6">
    <location>
        <begin position="182"/>
        <end position="192"/>
    </location>
</feature>
<dbReference type="InterPro" id="IPR039255">
    <property type="entry name" value="YceD_bac"/>
</dbReference>
<accession>A0A1H2QMX9</accession>
<evidence type="ECO:0000256" key="2">
    <source>
        <dbReference type="ARBA" id="ARBA00010740"/>
    </source>
</evidence>
<dbReference type="Proteomes" id="UP000198500">
    <property type="component" value="Unassembled WGS sequence"/>
</dbReference>
<keyword evidence="4" id="KW-0690">Ribosome biogenesis</keyword>
<dbReference type="PANTHER" id="PTHR38099:SF1">
    <property type="entry name" value="LARGE RIBOSOMAL RNA SUBUNIT ACCUMULATION PROTEIN YCED"/>
    <property type="match status" value="1"/>
</dbReference>
<feature type="compositionally biased region" description="Polar residues" evidence="6">
    <location>
        <begin position="166"/>
        <end position="178"/>
    </location>
</feature>
<dbReference type="GO" id="GO:0042254">
    <property type="term" value="P:ribosome biogenesis"/>
    <property type="evidence" value="ECO:0007669"/>
    <property type="project" value="UniProtKB-KW"/>
</dbReference>
<dbReference type="EMBL" id="FNNI01000001">
    <property type="protein sequence ID" value="SDW08481.1"/>
    <property type="molecule type" value="Genomic_DNA"/>
</dbReference>
<dbReference type="Pfam" id="PF02620">
    <property type="entry name" value="YceD"/>
    <property type="match status" value="1"/>
</dbReference>
<sequence>MCFDSWRVSAYHCAPMLTERLPLVVEPYRLAANDERVEGLLALSRLERLALDAPPQDGECQVRLDFFIDEQGRRVIDGWLKADLRLACRRCLQPMPVQVENHFLLGIVSGDELAAALPSTHEPVLAENEQLNLLEVIEDELILSLPQVVYHDEADCGLSRDQLSSGAEVESSNASTENPFEVLRHLKGKSDS</sequence>
<comment type="similarity">
    <text evidence="2">Belongs to the DUF177 domain family.</text>
</comment>
<evidence type="ECO:0000313" key="7">
    <source>
        <dbReference type="EMBL" id="SDW08481.1"/>
    </source>
</evidence>
<dbReference type="PANTHER" id="PTHR38099">
    <property type="entry name" value="LARGE RIBOSOMAL RNA SUBUNIT ACCUMULATION PROTEIN YCED"/>
    <property type="match status" value="1"/>
</dbReference>
<dbReference type="STRING" id="574349.SAMN05443545_101119"/>
<evidence type="ECO:0000256" key="1">
    <source>
        <dbReference type="ARBA" id="ARBA00002868"/>
    </source>
</evidence>